<dbReference type="GO" id="GO:0090313">
    <property type="term" value="P:regulation of protein targeting to membrane"/>
    <property type="evidence" value="ECO:0007669"/>
    <property type="project" value="TreeGrafter"/>
</dbReference>
<reference evidence="3" key="2">
    <citation type="submission" date="2020-09" db="EMBL/GenBank/DDBJ databases">
        <authorList>
            <person name="Sun Q."/>
            <person name="Zhou Y."/>
        </authorList>
    </citation>
    <scope>NUCLEOTIDE SEQUENCE</scope>
    <source>
        <strain evidence="3">CGMCC 1.15320</strain>
    </source>
</reference>
<protein>
    <submittedName>
        <fullName evidence="3">Membrane assembly protein AsmA</fullName>
    </submittedName>
</protein>
<keyword evidence="4" id="KW-1185">Reference proteome</keyword>
<dbReference type="Pfam" id="PF05170">
    <property type="entry name" value="AsmA"/>
    <property type="match status" value="1"/>
</dbReference>
<name>A0A916W7Y8_9HYPH</name>
<dbReference type="AlphaFoldDB" id="A0A916W7Y8"/>
<dbReference type="Proteomes" id="UP000636264">
    <property type="component" value="Unassembled WGS sequence"/>
</dbReference>
<keyword evidence="1" id="KW-0472">Membrane</keyword>
<accession>A0A916W7Y8</accession>
<evidence type="ECO:0000256" key="1">
    <source>
        <dbReference type="SAM" id="Phobius"/>
    </source>
</evidence>
<organism evidence="3 4">
    <name type="scientific">Nitratireductor aestuarii</name>
    <dbReference type="NCBI Taxonomy" id="1735103"/>
    <lineage>
        <taxon>Bacteria</taxon>
        <taxon>Pseudomonadati</taxon>
        <taxon>Pseudomonadota</taxon>
        <taxon>Alphaproteobacteria</taxon>
        <taxon>Hyphomicrobiales</taxon>
        <taxon>Phyllobacteriaceae</taxon>
        <taxon>Nitratireductor</taxon>
    </lineage>
</organism>
<dbReference type="InterPro" id="IPR052894">
    <property type="entry name" value="AsmA-related"/>
</dbReference>
<evidence type="ECO:0000313" key="4">
    <source>
        <dbReference type="Proteomes" id="UP000636264"/>
    </source>
</evidence>
<evidence type="ECO:0000259" key="2">
    <source>
        <dbReference type="Pfam" id="PF05170"/>
    </source>
</evidence>
<proteinExistence type="predicted"/>
<keyword evidence="1" id="KW-1133">Transmembrane helix</keyword>
<reference evidence="3" key="1">
    <citation type="journal article" date="2014" name="Int. J. Syst. Evol. Microbiol.">
        <title>Complete genome sequence of Corynebacterium casei LMG S-19264T (=DSM 44701T), isolated from a smear-ripened cheese.</title>
        <authorList>
            <consortium name="US DOE Joint Genome Institute (JGI-PGF)"/>
            <person name="Walter F."/>
            <person name="Albersmeier A."/>
            <person name="Kalinowski J."/>
            <person name="Ruckert C."/>
        </authorList>
    </citation>
    <scope>NUCLEOTIDE SEQUENCE</scope>
    <source>
        <strain evidence="3">CGMCC 1.15320</strain>
    </source>
</reference>
<dbReference type="GO" id="GO:0005886">
    <property type="term" value="C:plasma membrane"/>
    <property type="evidence" value="ECO:0007669"/>
    <property type="project" value="TreeGrafter"/>
</dbReference>
<comment type="caution">
    <text evidence="3">The sequence shown here is derived from an EMBL/GenBank/DDBJ whole genome shotgun (WGS) entry which is preliminary data.</text>
</comment>
<dbReference type="RefSeq" id="WP_188721889.1">
    <property type="nucleotide sequence ID" value="NZ_BMIF01000009.1"/>
</dbReference>
<feature type="transmembrane region" description="Helical" evidence="1">
    <location>
        <begin position="12"/>
        <end position="32"/>
    </location>
</feature>
<dbReference type="InterPro" id="IPR007844">
    <property type="entry name" value="AsmA"/>
</dbReference>
<evidence type="ECO:0000313" key="3">
    <source>
        <dbReference type="EMBL" id="GGA73901.1"/>
    </source>
</evidence>
<sequence>MSQGLAKKTIWAAAIAVVLGIFVIFIGLPFVASTQIVRDRIAQQMTAWTGYRVSIDDAPDVHVWPTFRAVLKDVRLQSWTDTSEPVLEAEEIEVDLSALAALRGEVVFTRIRLLRPILRLSEDITVAQFPSPQSWGRLARSVRLAKEAVTASPEAPDLSSLPAYSLGEIEFTEARVLSPVEGQWVDVISSLSGELDWPALNRAATLSARGIWHGEAVTVRANSAQPLLLVAGGNAPLSLTVEAAPARFSFEGTAGLGEIGLVEGALEMSAPSVNRLAEWTYGVRLPGGRIGPLALTAQLSGDSNRMKLETPSLAVDASSGRGVLEVSFEDERPSIIGTLAFDALNLRGLAQALGPLETGSARTNGNHSFISGLDFDLRFSAASATFGSIPLSKVAAVAKTKGELSTFDISDAMGLGGNFQVGVRADKSGDPDQLELRLNGTEIELGQLAQPFGRRNLIPQGKANLSVFLKGQGSTIENLLSTANGEVSATFGPGQLPGIDIQKLIDQSGKSTFIPLYTDADGSIALDAAEIKATVKNGLAEISTAKASAGQYNLRLHGLVPVAGRALALSAVLSEEGSDELHFFVGGSWDAPFVTAPLRFGPEGLMP</sequence>
<gene>
    <name evidence="3" type="ORF">GCM10011385_29870</name>
</gene>
<feature type="domain" description="AsmA" evidence="2">
    <location>
        <begin position="368"/>
        <end position="541"/>
    </location>
</feature>
<dbReference type="PANTHER" id="PTHR30441">
    <property type="entry name" value="DUF748 DOMAIN-CONTAINING PROTEIN"/>
    <property type="match status" value="1"/>
</dbReference>
<dbReference type="EMBL" id="BMIF01000009">
    <property type="protein sequence ID" value="GGA73901.1"/>
    <property type="molecule type" value="Genomic_DNA"/>
</dbReference>
<keyword evidence="1" id="KW-0812">Transmembrane</keyword>
<dbReference type="PANTHER" id="PTHR30441:SF4">
    <property type="entry name" value="PROTEIN ASMA"/>
    <property type="match status" value="1"/>
</dbReference>